<dbReference type="NCBIfam" id="TIGR00652">
    <property type="entry name" value="DapF"/>
    <property type="match status" value="1"/>
</dbReference>
<feature type="binding site" evidence="9">
    <location>
        <position position="66"/>
    </location>
    <ligand>
        <name>substrate</name>
    </ligand>
</feature>
<sequence>MTLHFSKMHGIGNDFVVIDCRAAPLGLSTAEIRRLADRHRGVGFDQLLTIERADRADCVWRYDIYNQDGSHAGQCGNGARCVALWLQRAGVLPSGTVRLQSPSGVIEVEMRDYKTVRVDMGLPEFSPAHIPLLIDAEADSYTLEIAGQRLSFGAVSMGNPHAVIQVEDIAAAPVAALGAALEHSAHFPQRCNVGFVEIVARDHVHLRVWERGVGETLACGSGACAAVAVLRRQKLVDEKVRVSLPGGDLQLEWPGPGRSIHMSGAAEFVFEGEWLA</sequence>
<feature type="binding site" evidence="9">
    <location>
        <begin position="210"/>
        <end position="211"/>
    </location>
    <ligand>
        <name>substrate</name>
    </ligand>
</feature>
<keyword evidence="5 9" id="KW-0028">Amino-acid biosynthesis</keyword>
<comment type="subunit">
    <text evidence="9">Homodimer.</text>
</comment>
<dbReference type="GO" id="GO:0005829">
    <property type="term" value="C:cytosol"/>
    <property type="evidence" value="ECO:0007669"/>
    <property type="project" value="TreeGrafter"/>
</dbReference>
<comment type="catalytic activity">
    <reaction evidence="8 9">
        <text>(2S,6S)-2,6-diaminopimelate = meso-2,6-diaminopimelate</text>
        <dbReference type="Rhea" id="RHEA:15393"/>
        <dbReference type="ChEBI" id="CHEBI:57609"/>
        <dbReference type="ChEBI" id="CHEBI:57791"/>
        <dbReference type="EC" id="5.1.1.7"/>
    </reaction>
</comment>
<comment type="subcellular location">
    <subcellularLocation>
        <location evidence="9">Cytoplasm</location>
    </subcellularLocation>
</comment>
<comment type="similarity">
    <text evidence="2 9">Belongs to the diaminopimelate epimerase family.</text>
</comment>
<feature type="binding site" evidence="9">
    <location>
        <position position="159"/>
    </location>
    <ligand>
        <name>substrate</name>
    </ligand>
</feature>
<feature type="binding site" evidence="9">
    <location>
        <begin position="220"/>
        <end position="221"/>
    </location>
    <ligand>
        <name>substrate</name>
    </ligand>
</feature>
<comment type="function">
    <text evidence="9">Catalyzes the stereoinversion of LL-2,6-diaminopimelate (L,L-DAP) to meso-diaminopimelate (meso-DAP), a precursor of L-lysine and an essential component of the bacterial peptidoglycan.</text>
</comment>
<dbReference type="PROSITE" id="PS01326">
    <property type="entry name" value="DAP_EPIMERASE"/>
    <property type="match status" value="1"/>
</dbReference>
<feature type="active site" evidence="10">
    <location>
        <position position="75"/>
    </location>
</feature>
<evidence type="ECO:0000256" key="8">
    <source>
        <dbReference type="ARBA" id="ARBA00051712"/>
    </source>
</evidence>
<dbReference type="HAMAP" id="MF_00197">
    <property type="entry name" value="DAP_epimerase"/>
    <property type="match status" value="1"/>
</dbReference>
<keyword evidence="12" id="KW-1185">Reference proteome</keyword>
<dbReference type="GO" id="GO:0008837">
    <property type="term" value="F:diaminopimelate epimerase activity"/>
    <property type="evidence" value="ECO:0007669"/>
    <property type="project" value="UniProtKB-UniRule"/>
</dbReference>
<evidence type="ECO:0000256" key="2">
    <source>
        <dbReference type="ARBA" id="ARBA00010219"/>
    </source>
</evidence>
<feature type="site" description="Could be important to modulate the pK values of the two catalytic cysteine residues" evidence="9">
    <location>
        <position position="210"/>
    </location>
</feature>
<feature type="binding site" evidence="9">
    <location>
        <position position="192"/>
    </location>
    <ligand>
        <name>substrate</name>
    </ligand>
</feature>
<evidence type="ECO:0000313" key="11">
    <source>
        <dbReference type="EMBL" id="QBB72238.1"/>
    </source>
</evidence>
<feature type="binding site" evidence="9">
    <location>
        <position position="46"/>
    </location>
    <ligand>
        <name>substrate</name>
    </ligand>
</feature>
<feature type="active site" description="Proton acceptor" evidence="9">
    <location>
        <position position="219"/>
    </location>
</feature>
<comment type="pathway">
    <text evidence="1 9">Amino-acid biosynthesis; L-lysine biosynthesis via DAP pathway; DL-2,6-diaminopimelate from LL-2,6-diaminopimelate: step 1/1.</text>
</comment>
<evidence type="ECO:0000256" key="1">
    <source>
        <dbReference type="ARBA" id="ARBA00005196"/>
    </source>
</evidence>
<feature type="site" description="Could be important to modulate the pK values of the two catalytic cysteine residues" evidence="9">
    <location>
        <position position="161"/>
    </location>
</feature>
<feature type="site" description="Important for dimerization" evidence="9">
    <location>
        <position position="270"/>
    </location>
</feature>
<organism evidence="11 12">
    <name type="scientific">Pseudolysobacter antarcticus</name>
    <dbReference type="NCBI Taxonomy" id="2511995"/>
    <lineage>
        <taxon>Bacteria</taxon>
        <taxon>Pseudomonadati</taxon>
        <taxon>Pseudomonadota</taxon>
        <taxon>Gammaproteobacteria</taxon>
        <taxon>Lysobacterales</taxon>
        <taxon>Rhodanobacteraceae</taxon>
        <taxon>Pseudolysobacter</taxon>
    </lineage>
</organism>
<feature type="binding site" evidence="9">
    <location>
        <position position="13"/>
    </location>
    <ligand>
        <name>substrate</name>
    </ligand>
</feature>
<dbReference type="EMBL" id="CP035704">
    <property type="protein sequence ID" value="QBB72238.1"/>
    <property type="molecule type" value="Genomic_DNA"/>
</dbReference>
<protein>
    <recommendedName>
        <fullName evidence="3 9">Diaminopimelate epimerase</fullName>
        <shortName evidence="9">DAP epimerase</shortName>
        <ecNumber evidence="3 9">5.1.1.7</ecNumber>
    </recommendedName>
    <alternativeName>
        <fullName evidence="9">PLP-independent amino acid racemase</fullName>
    </alternativeName>
</protein>
<feature type="active site" description="Proton donor" evidence="9">
    <location>
        <position position="75"/>
    </location>
</feature>
<dbReference type="Pfam" id="PF01678">
    <property type="entry name" value="DAP_epimerase"/>
    <property type="match status" value="2"/>
</dbReference>
<keyword evidence="6 9" id="KW-0457">Lysine biosynthesis</keyword>
<evidence type="ECO:0000256" key="10">
    <source>
        <dbReference type="PROSITE-ProRule" id="PRU10125"/>
    </source>
</evidence>
<dbReference type="InterPro" id="IPR018510">
    <property type="entry name" value="DAP_epimerase_AS"/>
</dbReference>
<dbReference type="Proteomes" id="UP000291562">
    <property type="component" value="Chromosome"/>
</dbReference>
<keyword evidence="4 9" id="KW-0963">Cytoplasm</keyword>
<evidence type="ECO:0000256" key="3">
    <source>
        <dbReference type="ARBA" id="ARBA00013080"/>
    </source>
</evidence>
<evidence type="ECO:0000256" key="9">
    <source>
        <dbReference type="HAMAP-Rule" id="MF_00197"/>
    </source>
</evidence>
<dbReference type="PANTHER" id="PTHR31689:SF0">
    <property type="entry name" value="DIAMINOPIMELATE EPIMERASE"/>
    <property type="match status" value="1"/>
</dbReference>
<dbReference type="EC" id="5.1.1.7" evidence="3 9"/>
<reference evidence="11 12" key="1">
    <citation type="submission" date="2019-01" db="EMBL/GenBank/DDBJ databases">
        <title>Pseudolysobacter antarctica gen. nov., sp. nov., isolated from Fildes Peninsula, Antarctica.</title>
        <authorList>
            <person name="Wei Z."/>
            <person name="Peng F."/>
        </authorList>
    </citation>
    <scope>NUCLEOTIDE SEQUENCE [LARGE SCALE GENOMIC DNA]</scope>
    <source>
        <strain evidence="11 12">AQ6-296</strain>
    </source>
</reference>
<proteinExistence type="inferred from homology"/>
<dbReference type="RefSeq" id="WP_129836017.1">
    <property type="nucleotide sequence ID" value="NZ_CP035704.1"/>
</dbReference>
<keyword evidence="7 9" id="KW-0413">Isomerase</keyword>
<evidence type="ECO:0000256" key="6">
    <source>
        <dbReference type="ARBA" id="ARBA00023154"/>
    </source>
</evidence>
<dbReference type="FunFam" id="3.10.310.10:FF:000001">
    <property type="entry name" value="Diaminopimelate epimerase"/>
    <property type="match status" value="1"/>
</dbReference>
<accession>A0A411HP06</accession>
<dbReference type="PANTHER" id="PTHR31689">
    <property type="entry name" value="DIAMINOPIMELATE EPIMERASE, CHLOROPLASTIC"/>
    <property type="match status" value="1"/>
</dbReference>
<dbReference type="SUPFAM" id="SSF54506">
    <property type="entry name" value="Diaminopimelate epimerase-like"/>
    <property type="match status" value="1"/>
</dbReference>
<feature type="binding site" evidence="9">
    <location>
        <begin position="76"/>
        <end position="77"/>
    </location>
    <ligand>
        <name>substrate</name>
    </ligand>
</feature>
<evidence type="ECO:0000256" key="5">
    <source>
        <dbReference type="ARBA" id="ARBA00022605"/>
    </source>
</evidence>
<dbReference type="InterPro" id="IPR001653">
    <property type="entry name" value="DAP_epimerase_DapF"/>
</dbReference>
<evidence type="ECO:0000256" key="7">
    <source>
        <dbReference type="ARBA" id="ARBA00023235"/>
    </source>
</evidence>
<evidence type="ECO:0000256" key="4">
    <source>
        <dbReference type="ARBA" id="ARBA00022490"/>
    </source>
</evidence>
<dbReference type="Gene3D" id="3.10.310.10">
    <property type="entry name" value="Diaminopimelate Epimerase, Chain A, domain 1"/>
    <property type="match status" value="2"/>
</dbReference>
<name>A0A411HP06_9GAMM</name>
<dbReference type="UniPathway" id="UPA00034">
    <property type="reaction ID" value="UER00025"/>
</dbReference>
<dbReference type="OrthoDB" id="9805408at2"/>
<evidence type="ECO:0000313" key="12">
    <source>
        <dbReference type="Proteomes" id="UP000291562"/>
    </source>
</evidence>
<gene>
    <name evidence="9" type="primary">dapF</name>
    <name evidence="11" type="ORF">ELE36_18730</name>
</gene>
<dbReference type="KEGG" id="xbc:ELE36_18730"/>
<dbReference type="GO" id="GO:0009089">
    <property type="term" value="P:lysine biosynthetic process via diaminopimelate"/>
    <property type="evidence" value="ECO:0007669"/>
    <property type="project" value="UniProtKB-UniRule"/>
</dbReference>
<dbReference type="AlphaFoldDB" id="A0A411HP06"/>